<reference evidence="8" key="1">
    <citation type="journal article" date="2021" name="J. Hered.">
        <title>Genome Assembly of Salicaceae Populus deltoides (Eastern Cottonwood) I-69 Based on Nanopore Sequencing and Hi-C Technologies.</title>
        <authorList>
            <person name="Bai S."/>
            <person name="Wu H."/>
            <person name="Zhang J."/>
            <person name="Pan Z."/>
            <person name="Zhao W."/>
            <person name="Li Z."/>
            <person name="Tong C."/>
        </authorList>
    </citation>
    <scope>NUCLEOTIDE SEQUENCE</scope>
    <source>
        <tissue evidence="8">Leaf</tissue>
    </source>
</reference>
<feature type="domain" description="PARP-type" evidence="7">
    <location>
        <begin position="38"/>
        <end position="110"/>
    </location>
</feature>
<name>A0A8T2YA35_POPDE</name>
<keyword evidence="4" id="KW-0862">Zinc</keyword>
<dbReference type="PROSITE" id="PS50064">
    <property type="entry name" value="ZF_PARP_2"/>
    <property type="match status" value="1"/>
</dbReference>
<evidence type="ECO:0000256" key="1">
    <source>
        <dbReference type="ARBA" id="ARBA00004123"/>
    </source>
</evidence>
<evidence type="ECO:0000313" key="8">
    <source>
        <dbReference type="EMBL" id="KAH8501919.1"/>
    </source>
</evidence>
<keyword evidence="2" id="KW-0479">Metal-binding</keyword>
<evidence type="ECO:0000256" key="2">
    <source>
        <dbReference type="ARBA" id="ARBA00022723"/>
    </source>
</evidence>
<dbReference type="GO" id="GO:0003677">
    <property type="term" value="F:DNA binding"/>
    <property type="evidence" value="ECO:0007669"/>
    <property type="project" value="InterPro"/>
</dbReference>
<dbReference type="GO" id="GO:0005634">
    <property type="term" value="C:nucleus"/>
    <property type="evidence" value="ECO:0007669"/>
    <property type="project" value="UniProtKB-SubCell"/>
</dbReference>
<dbReference type="InterPro" id="IPR001510">
    <property type="entry name" value="Znf_PARP"/>
</dbReference>
<dbReference type="GO" id="GO:0008270">
    <property type="term" value="F:zinc ion binding"/>
    <property type="evidence" value="ECO:0007669"/>
    <property type="project" value="UniProtKB-KW"/>
</dbReference>
<accession>A0A8T2YA35</accession>
<dbReference type="Gene3D" id="3.30.1740.10">
    <property type="entry name" value="Zinc finger, PARP-type"/>
    <property type="match status" value="1"/>
</dbReference>
<comment type="caution">
    <text evidence="8">The sequence shown here is derived from an EMBL/GenBank/DDBJ whole genome shotgun (WGS) entry which is preliminary data.</text>
</comment>
<evidence type="ECO:0000256" key="5">
    <source>
        <dbReference type="ARBA" id="ARBA00023242"/>
    </source>
</evidence>
<proteinExistence type="predicted"/>
<sequence>MAISVDAAAIESHQCLYQKLTKYDGNSATLVIDTATKYGIEVSQDSLATCWECSQKIMKGEARVFLRVEGQASKRFLLDHANCFMNLYPSIQVEKLAGWETLSASDQEAVLLLVKKVLPAALTDIKDMGKEDRELPQSASKTGTKRRKDLDSDQNLKVAKAEEDVITSRAAFASAKNTNDWEHKLMAQSKDSWSLAEECKRDCQFGTEKKLQLEPINAKALPETSCKTMPEASGAPDFVEAASTWSATESKEECKDKKEALSDYVIDKIDKDIADMADKGCTIDNGGLDYKLFLLSKAWGYMKERRLLLKQIDAEGTPKTTSCKAMAEASGAQCKRDDVDGDLELKVSKARGEVTTISFEYVKTSNDRFGKQSSQSLLCCVLVGFAGRSSVSIVCFCIESNEKCLSVQGVAVTQVDFAGGVVSWVFCDLLRISLFWPAVLLLSETRLRAGSYGYESYGIPSDEFALFNCV</sequence>
<evidence type="ECO:0000313" key="9">
    <source>
        <dbReference type="Proteomes" id="UP000807159"/>
    </source>
</evidence>
<dbReference type="InterPro" id="IPR036957">
    <property type="entry name" value="Znf_PARP_sf"/>
</dbReference>
<keyword evidence="3" id="KW-0863">Zinc-finger</keyword>
<dbReference type="SMART" id="SM01336">
    <property type="entry name" value="zf-PARP"/>
    <property type="match status" value="1"/>
</dbReference>
<organism evidence="8 9">
    <name type="scientific">Populus deltoides</name>
    <name type="common">Eastern poplar</name>
    <name type="synonym">Eastern cottonwood</name>
    <dbReference type="NCBI Taxonomy" id="3696"/>
    <lineage>
        <taxon>Eukaryota</taxon>
        <taxon>Viridiplantae</taxon>
        <taxon>Streptophyta</taxon>
        <taxon>Embryophyta</taxon>
        <taxon>Tracheophyta</taxon>
        <taxon>Spermatophyta</taxon>
        <taxon>Magnoliopsida</taxon>
        <taxon>eudicotyledons</taxon>
        <taxon>Gunneridae</taxon>
        <taxon>Pentapetalae</taxon>
        <taxon>rosids</taxon>
        <taxon>fabids</taxon>
        <taxon>Malpighiales</taxon>
        <taxon>Salicaceae</taxon>
        <taxon>Saliceae</taxon>
        <taxon>Populus</taxon>
    </lineage>
</organism>
<keyword evidence="9" id="KW-1185">Reference proteome</keyword>
<dbReference type="Proteomes" id="UP000807159">
    <property type="component" value="Chromosome 8"/>
</dbReference>
<evidence type="ECO:0000256" key="3">
    <source>
        <dbReference type="ARBA" id="ARBA00022771"/>
    </source>
</evidence>
<gene>
    <name evidence="8" type="ORF">H0E87_016620</name>
</gene>
<comment type="subcellular location">
    <subcellularLocation>
        <location evidence="1">Nucleus</location>
    </subcellularLocation>
</comment>
<feature type="region of interest" description="Disordered" evidence="6">
    <location>
        <begin position="129"/>
        <end position="154"/>
    </location>
</feature>
<evidence type="ECO:0000256" key="4">
    <source>
        <dbReference type="ARBA" id="ARBA00022833"/>
    </source>
</evidence>
<keyword evidence="5" id="KW-0539">Nucleus</keyword>
<protein>
    <recommendedName>
        <fullName evidence="7">PARP-type domain-containing protein</fullName>
    </recommendedName>
</protein>
<dbReference type="SUPFAM" id="SSF57716">
    <property type="entry name" value="Glucocorticoid receptor-like (DNA-binding domain)"/>
    <property type="match status" value="1"/>
</dbReference>
<evidence type="ECO:0000259" key="7">
    <source>
        <dbReference type="PROSITE" id="PS50064"/>
    </source>
</evidence>
<dbReference type="AlphaFoldDB" id="A0A8T2YA35"/>
<evidence type="ECO:0000256" key="6">
    <source>
        <dbReference type="SAM" id="MobiDB-lite"/>
    </source>
</evidence>
<dbReference type="EMBL" id="JACEGQ020000008">
    <property type="protein sequence ID" value="KAH8501919.1"/>
    <property type="molecule type" value="Genomic_DNA"/>
</dbReference>